<organism evidence="2 3">
    <name type="scientific">Hymenobacter gummosus</name>
    <dbReference type="NCBI Taxonomy" id="1776032"/>
    <lineage>
        <taxon>Bacteria</taxon>
        <taxon>Pseudomonadati</taxon>
        <taxon>Bacteroidota</taxon>
        <taxon>Cytophagia</taxon>
        <taxon>Cytophagales</taxon>
        <taxon>Hymenobacteraceae</taxon>
        <taxon>Hymenobacter</taxon>
    </lineage>
</organism>
<dbReference type="OrthoDB" id="5946463at2"/>
<feature type="transmembrane region" description="Helical" evidence="1">
    <location>
        <begin position="191"/>
        <end position="209"/>
    </location>
</feature>
<keyword evidence="1" id="KW-0472">Membrane</keyword>
<keyword evidence="3" id="KW-1185">Reference proteome</keyword>
<feature type="transmembrane region" description="Helical" evidence="1">
    <location>
        <begin position="71"/>
        <end position="92"/>
    </location>
</feature>
<dbReference type="AlphaFoldDB" id="A0A3S0JH26"/>
<evidence type="ECO:0000313" key="2">
    <source>
        <dbReference type="EMBL" id="RTQ53327.1"/>
    </source>
</evidence>
<reference evidence="2 3" key="1">
    <citation type="submission" date="2018-12" db="EMBL/GenBank/DDBJ databases">
        <title>Hymenobacter gummosus sp. nov., isolated from a spring.</title>
        <authorList>
            <person name="Nie L."/>
        </authorList>
    </citation>
    <scope>NUCLEOTIDE SEQUENCE [LARGE SCALE GENOMIC DNA]</scope>
    <source>
        <strain evidence="2 3">KCTC 52166</strain>
    </source>
</reference>
<feature type="transmembrane region" description="Helical" evidence="1">
    <location>
        <begin position="30"/>
        <end position="51"/>
    </location>
</feature>
<keyword evidence="1" id="KW-1133">Transmembrane helix</keyword>
<dbReference type="CDD" id="cd21809">
    <property type="entry name" value="ABC-2_lan_permease-like"/>
    <property type="match status" value="1"/>
</dbReference>
<comment type="caution">
    <text evidence="2">The sequence shown here is derived from an EMBL/GenBank/DDBJ whole genome shotgun (WGS) entry which is preliminary data.</text>
</comment>
<evidence type="ECO:0000313" key="3">
    <source>
        <dbReference type="Proteomes" id="UP000282184"/>
    </source>
</evidence>
<keyword evidence="1" id="KW-0812">Transmembrane</keyword>
<feature type="transmembrane region" description="Helical" evidence="1">
    <location>
        <begin position="156"/>
        <end position="179"/>
    </location>
</feature>
<dbReference type="Proteomes" id="UP000282184">
    <property type="component" value="Unassembled WGS sequence"/>
</dbReference>
<evidence type="ECO:0008006" key="4">
    <source>
        <dbReference type="Google" id="ProtNLM"/>
    </source>
</evidence>
<feature type="transmembrane region" description="Helical" evidence="1">
    <location>
        <begin position="119"/>
        <end position="144"/>
    </location>
</feature>
<protein>
    <recommendedName>
        <fullName evidence="4">ABC transporter permease</fullName>
    </recommendedName>
</protein>
<name>A0A3S0JH26_9BACT</name>
<evidence type="ECO:0000256" key="1">
    <source>
        <dbReference type="SAM" id="Phobius"/>
    </source>
</evidence>
<dbReference type="EMBL" id="RXOF01000001">
    <property type="protein sequence ID" value="RTQ53327.1"/>
    <property type="molecule type" value="Genomic_DNA"/>
</dbReference>
<gene>
    <name evidence="2" type="ORF">EJV47_00890</name>
</gene>
<proteinExistence type="predicted"/>
<feature type="transmembrane region" description="Helical" evidence="1">
    <location>
        <begin position="245"/>
        <end position="264"/>
    </location>
</feature>
<dbReference type="Pfam" id="PF12730">
    <property type="entry name" value="ABC2_membrane_4"/>
    <property type="match status" value="1"/>
</dbReference>
<sequence>MNATISAPAFPTQLRRSLAADALKLKHTPALWLTLSSGALPVLLMGLTFFFKGQYLLKPGQNPWPAYLIQSWQTATGLLFPLFVVLLSSLVLHTENRALGWKHLYAQPLSRGAVFGSKLLVLLALNLLALLVYAALLLGSGWLLGLLRPELRFADFAAPLAVLPPLLLHTYVATLGIVALQYVASLWWRNFVAPVAAGMGCTIAALTLMRWEYIDWVPYAAPLRTLRAIEPKAGALHVAWTLPPATLLALGWCGVVLLIGYVLLGWRHEGARR</sequence>
<dbReference type="RefSeq" id="WP_126691253.1">
    <property type="nucleotide sequence ID" value="NZ_RXOF01000001.1"/>
</dbReference>
<accession>A0A3S0JH26</accession>